<dbReference type="Proteomes" id="UP000186030">
    <property type="component" value="Unassembled WGS sequence"/>
</dbReference>
<sequence>MEDLRVKNMQKNHKLAKRISDSAWGRFLKMLEYKAKWYGRTVVRVASTFPSSQLCSCCGHRQIEVKSLDIREWVCPNCGAEHDRDENAARTILQEGLRLLSL</sequence>
<organism evidence="3 4">
    <name type="scientific">Geobacillus proteiniphilus</name>
    <dbReference type="NCBI Taxonomy" id="860353"/>
    <lineage>
        <taxon>Bacteria</taxon>
        <taxon>Bacillati</taxon>
        <taxon>Bacillota</taxon>
        <taxon>Bacilli</taxon>
        <taxon>Bacillales</taxon>
        <taxon>Anoxybacillaceae</taxon>
        <taxon>Geobacillus</taxon>
    </lineage>
</organism>
<accession>A0A1Q5T3P8</accession>
<feature type="domain" description="Cas12f1-like TNB" evidence="2">
    <location>
        <begin position="24"/>
        <end position="92"/>
    </location>
</feature>
<dbReference type="NCBIfam" id="NF040570">
    <property type="entry name" value="guided_TnpB"/>
    <property type="match status" value="1"/>
</dbReference>
<evidence type="ECO:0000259" key="2">
    <source>
        <dbReference type="Pfam" id="PF07282"/>
    </source>
</evidence>
<reference evidence="4" key="2">
    <citation type="submission" date="2017-01" db="EMBL/GenBank/DDBJ databases">
        <title>Genome sequencing and annotation of Geobacillus sp. 1017, a Hydrocarbon-Oxidizing Thermophilic Bacterium Isolated from a Heavy Oil Reservoir (China).</title>
        <authorList>
            <person name="Kadnikov V.V."/>
            <person name="Mardanov A.V."/>
            <person name="Poltaraus A.B."/>
            <person name="Sokolova D.S."/>
            <person name="Semenova E.M."/>
            <person name="Ravin N.V."/>
            <person name="Tourova T.P."/>
            <person name="Nazina T.N."/>
        </authorList>
    </citation>
    <scope>NUCLEOTIDE SEQUENCE [LARGE SCALE GENOMIC DNA]</scope>
    <source>
        <strain evidence="4">1017</strain>
    </source>
</reference>
<keyword evidence="1" id="KW-0238">DNA-binding</keyword>
<dbReference type="GO" id="GO:0003677">
    <property type="term" value="F:DNA binding"/>
    <property type="evidence" value="ECO:0007669"/>
    <property type="project" value="UniProtKB-KW"/>
</dbReference>
<evidence type="ECO:0000256" key="1">
    <source>
        <dbReference type="ARBA" id="ARBA00023125"/>
    </source>
</evidence>
<reference evidence="3 4" key="1">
    <citation type="submission" date="2016-11" db="EMBL/GenBank/DDBJ databases">
        <authorList>
            <person name="Kadnikov V."/>
            <person name="Nazina T."/>
        </authorList>
    </citation>
    <scope>NUCLEOTIDE SEQUENCE [LARGE SCALE GENOMIC DNA]</scope>
    <source>
        <strain evidence="3 4">1017</strain>
    </source>
</reference>
<dbReference type="NCBIfam" id="TIGR01766">
    <property type="entry name" value="IS200/IS605 family accessory protein TnpB-like domain"/>
    <property type="match status" value="1"/>
</dbReference>
<dbReference type="AlphaFoldDB" id="A0A1Q5T3P8"/>
<evidence type="ECO:0000313" key="4">
    <source>
        <dbReference type="Proteomes" id="UP000186030"/>
    </source>
</evidence>
<proteinExistence type="predicted"/>
<name>A0A1Q5T3P8_9BACL</name>
<dbReference type="Pfam" id="PF07282">
    <property type="entry name" value="Cas12f1-like_TNB"/>
    <property type="match status" value="1"/>
</dbReference>
<dbReference type="InterPro" id="IPR010095">
    <property type="entry name" value="Cas12f1-like_TNB"/>
</dbReference>
<evidence type="ECO:0000313" key="3">
    <source>
        <dbReference type="EMBL" id="OKO94765.1"/>
    </source>
</evidence>
<dbReference type="EMBL" id="MQMG01000014">
    <property type="protein sequence ID" value="OKO94765.1"/>
    <property type="molecule type" value="Genomic_DNA"/>
</dbReference>
<comment type="caution">
    <text evidence="3">The sequence shown here is derived from an EMBL/GenBank/DDBJ whole genome shotgun (WGS) entry which is preliminary data.</text>
</comment>
<protein>
    <submittedName>
        <fullName evidence="3">Mobile element protein</fullName>
    </submittedName>
</protein>
<gene>
    <name evidence="3" type="ORF">BRO54_1480</name>
</gene>